<dbReference type="FunFam" id="3.30.565.10:FF:000006">
    <property type="entry name" value="Sensor histidine kinase WalK"/>
    <property type="match status" value="1"/>
</dbReference>
<dbReference type="GO" id="GO:0007234">
    <property type="term" value="P:osmosensory signaling via phosphorelay pathway"/>
    <property type="evidence" value="ECO:0007669"/>
    <property type="project" value="TreeGrafter"/>
</dbReference>
<proteinExistence type="inferred from homology"/>
<dbReference type="PANTHER" id="PTHR42878">
    <property type="entry name" value="TWO-COMPONENT HISTIDINE KINASE"/>
    <property type="match status" value="1"/>
</dbReference>
<dbReference type="Gene3D" id="3.30.450.40">
    <property type="match status" value="1"/>
</dbReference>
<dbReference type="PRINTS" id="PR01033">
    <property type="entry name" value="PHYTOCHROME"/>
</dbReference>
<dbReference type="Proteomes" id="UP000280346">
    <property type="component" value="Unassembled WGS sequence"/>
</dbReference>
<dbReference type="InterPro" id="IPR050351">
    <property type="entry name" value="BphY/WalK/GraS-like"/>
</dbReference>
<dbReference type="CDD" id="cd00082">
    <property type="entry name" value="HisKA"/>
    <property type="match status" value="1"/>
</dbReference>
<evidence type="ECO:0000256" key="1">
    <source>
        <dbReference type="ARBA" id="ARBA00000085"/>
    </source>
</evidence>
<dbReference type="InterPro" id="IPR016132">
    <property type="entry name" value="Phyto_chromo_attachment"/>
</dbReference>
<evidence type="ECO:0000256" key="10">
    <source>
        <dbReference type="ARBA" id="ARBA00023170"/>
    </source>
</evidence>
<dbReference type="Gene3D" id="3.30.450.20">
    <property type="entry name" value="PAS domain"/>
    <property type="match status" value="1"/>
</dbReference>
<keyword evidence="9" id="KW-0157">Chromophore</keyword>
<evidence type="ECO:0000256" key="6">
    <source>
        <dbReference type="ARBA" id="ARBA00022606"/>
    </source>
</evidence>
<evidence type="ECO:0000256" key="8">
    <source>
        <dbReference type="ARBA" id="ARBA00022777"/>
    </source>
</evidence>
<keyword evidence="10" id="KW-0675">Receptor</keyword>
<dbReference type="InterPro" id="IPR003594">
    <property type="entry name" value="HATPase_dom"/>
</dbReference>
<dbReference type="InterPro" id="IPR013515">
    <property type="entry name" value="Phytochrome_cen-reg"/>
</dbReference>
<dbReference type="PANTHER" id="PTHR42878:SF15">
    <property type="entry name" value="BACTERIOPHYTOCHROME"/>
    <property type="match status" value="1"/>
</dbReference>
<dbReference type="InterPro" id="IPR029016">
    <property type="entry name" value="GAF-like_dom_sf"/>
</dbReference>
<evidence type="ECO:0000259" key="11">
    <source>
        <dbReference type="PROSITE" id="PS50046"/>
    </source>
</evidence>
<dbReference type="InterPro" id="IPR035965">
    <property type="entry name" value="PAS-like_dom_sf"/>
</dbReference>
<dbReference type="SUPFAM" id="SSF47384">
    <property type="entry name" value="Homodimeric domain of signal transducing histidine kinase"/>
    <property type="match status" value="1"/>
</dbReference>
<dbReference type="PROSITE" id="PS50109">
    <property type="entry name" value="HIS_KIN"/>
    <property type="match status" value="1"/>
</dbReference>
<dbReference type="SUPFAM" id="SSF55785">
    <property type="entry name" value="PYP-like sensor domain (PAS domain)"/>
    <property type="match status" value="1"/>
</dbReference>
<dbReference type="RefSeq" id="WP_126997996.1">
    <property type="nucleotide sequence ID" value="NZ_JBNPXW010000003.1"/>
</dbReference>
<dbReference type="SMART" id="SM00065">
    <property type="entry name" value="GAF"/>
    <property type="match status" value="1"/>
</dbReference>
<dbReference type="GO" id="GO:0009584">
    <property type="term" value="P:detection of visible light"/>
    <property type="evidence" value="ECO:0007669"/>
    <property type="project" value="InterPro"/>
</dbReference>
<keyword evidence="8" id="KW-0418">Kinase</keyword>
<gene>
    <name evidence="13" type="ORF">EJ913_11745</name>
</gene>
<keyword evidence="14" id="KW-1185">Reference proteome</keyword>
<dbReference type="InterPro" id="IPR036890">
    <property type="entry name" value="HATPase_C_sf"/>
</dbReference>
<keyword evidence="7" id="KW-0808">Transferase</keyword>
<feature type="domain" description="Phytochrome chromophore attachment site" evidence="11">
    <location>
        <begin position="149"/>
        <end position="310"/>
    </location>
</feature>
<dbReference type="GO" id="GO:0030295">
    <property type="term" value="F:protein kinase activator activity"/>
    <property type="evidence" value="ECO:0007669"/>
    <property type="project" value="TreeGrafter"/>
</dbReference>
<dbReference type="SMART" id="SM00387">
    <property type="entry name" value="HATPase_c"/>
    <property type="match status" value="1"/>
</dbReference>
<evidence type="ECO:0000313" key="14">
    <source>
        <dbReference type="Proteomes" id="UP000280346"/>
    </source>
</evidence>
<evidence type="ECO:0000313" key="13">
    <source>
        <dbReference type="EMBL" id="RUQ71331.1"/>
    </source>
</evidence>
<dbReference type="SUPFAM" id="SSF55781">
    <property type="entry name" value="GAF domain-like"/>
    <property type="match status" value="2"/>
</dbReference>
<evidence type="ECO:0000256" key="5">
    <source>
        <dbReference type="ARBA" id="ARBA00022553"/>
    </source>
</evidence>
<evidence type="ECO:0000256" key="4">
    <source>
        <dbReference type="ARBA" id="ARBA00022543"/>
    </source>
</evidence>
<reference evidence="13 14" key="1">
    <citation type="submission" date="2018-12" db="EMBL/GenBank/DDBJ databases">
        <authorList>
            <person name="Yang Y."/>
        </authorList>
    </citation>
    <scope>NUCLEOTIDE SEQUENCE [LARGE SCALE GENOMIC DNA]</scope>
    <source>
        <strain evidence="13 14">GSF71</strain>
    </source>
</reference>
<dbReference type="GO" id="GO:0000155">
    <property type="term" value="F:phosphorelay sensor kinase activity"/>
    <property type="evidence" value="ECO:0007669"/>
    <property type="project" value="InterPro"/>
</dbReference>
<dbReference type="InterPro" id="IPR005467">
    <property type="entry name" value="His_kinase_dom"/>
</dbReference>
<dbReference type="InterPro" id="IPR003661">
    <property type="entry name" value="HisK_dim/P_dom"/>
</dbReference>
<dbReference type="GO" id="GO:0000156">
    <property type="term" value="F:phosphorelay response regulator activity"/>
    <property type="evidence" value="ECO:0007669"/>
    <property type="project" value="TreeGrafter"/>
</dbReference>
<comment type="similarity">
    <text evidence="2">In the N-terminal section; belongs to the phytochrome family.</text>
</comment>
<keyword evidence="5" id="KW-0597">Phosphoprotein</keyword>
<dbReference type="InterPro" id="IPR003018">
    <property type="entry name" value="GAF"/>
</dbReference>
<dbReference type="GO" id="GO:0009881">
    <property type="term" value="F:photoreceptor activity"/>
    <property type="evidence" value="ECO:0007669"/>
    <property type="project" value="UniProtKB-KW"/>
</dbReference>
<comment type="catalytic activity">
    <reaction evidence="1">
        <text>ATP + protein L-histidine = ADP + protein N-phospho-L-histidine.</text>
        <dbReference type="EC" id="2.7.13.3"/>
    </reaction>
</comment>
<dbReference type="GO" id="GO:0006355">
    <property type="term" value="P:regulation of DNA-templated transcription"/>
    <property type="evidence" value="ECO:0007669"/>
    <property type="project" value="InterPro"/>
</dbReference>
<evidence type="ECO:0000256" key="9">
    <source>
        <dbReference type="ARBA" id="ARBA00022991"/>
    </source>
</evidence>
<dbReference type="Pfam" id="PF01590">
    <property type="entry name" value="GAF"/>
    <property type="match status" value="1"/>
</dbReference>
<dbReference type="EMBL" id="RZIJ01000008">
    <property type="protein sequence ID" value="RUQ71331.1"/>
    <property type="molecule type" value="Genomic_DNA"/>
</dbReference>
<dbReference type="InterPro" id="IPR001294">
    <property type="entry name" value="Phytochrome"/>
</dbReference>
<dbReference type="SUPFAM" id="SSF55874">
    <property type="entry name" value="ATPase domain of HSP90 chaperone/DNA topoisomerase II/histidine kinase"/>
    <property type="match status" value="1"/>
</dbReference>
<dbReference type="SMART" id="SM00388">
    <property type="entry name" value="HisKA"/>
    <property type="match status" value="1"/>
</dbReference>
<dbReference type="Gene3D" id="3.30.565.10">
    <property type="entry name" value="Histidine kinase-like ATPase, C-terminal domain"/>
    <property type="match status" value="1"/>
</dbReference>
<dbReference type="Pfam" id="PF02518">
    <property type="entry name" value="HATPase_c"/>
    <property type="match status" value="1"/>
</dbReference>
<evidence type="ECO:0000259" key="12">
    <source>
        <dbReference type="PROSITE" id="PS50109"/>
    </source>
</evidence>
<name>A0A3S0V686_9PROT</name>
<organism evidence="13 14">
    <name type="scientific">Azospirillum doebereinerae</name>
    <dbReference type="NCBI Taxonomy" id="92933"/>
    <lineage>
        <taxon>Bacteria</taxon>
        <taxon>Pseudomonadati</taxon>
        <taxon>Pseudomonadota</taxon>
        <taxon>Alphaproteobacteria</taxon>
        <taxon>Rhodospirillales</taxon>
        <taxon>Azospirillaceae</taxon>
        <taxon>Azospirillum</taxon>
    </lineage>
</organism>
<protein>
    <recommendedName>
        <fullName evidence="3">histidine kinase</fullName>
        <ecNumber evidence="3">2.7.13.3</ecNumber>
    </recommendedName>
</protein>
<dbReference type="InterPro" id="IPR013654">
    <property type="entry name" value="PAS_2"/>
</dbReference>
<dbReference type="Gene3D" id="1.10.287.130">
    <property type="match status" value="1"/>
</dbReference>
<evidence type="ECO:0000256" key="2">
    <source>
        <dbReference type="ARBA" id="ARBA00006402"/>
    </source>
</evidence>
<dbReference type="InterPro" id="IPR036097">
    <property type="entry name" value="HisK_dim/P_sf"/>
</dbReference>
<dbReference type="Pfam" id="PF00360">
    <property type="entry name" value="PHY"/>
    <property type="match status" value="1"/>
</dbReference>
<comment type="caution">
    <text evidence="13">The sequence shown here is derived from an EMBL/GenBank/DDBJ whole genome shotgun (WGS) entry which is preliminary data.</text>
</comment>
<dbReference type="InterPro" id="IPR043150">
    <property type="entry name" value="Phytochrome_PHY_sf"/>
</dbReference>
<feature type="domain" description="Histidine kinase" evidence="12">
    <location>
        <begin position="533"/>
        <end position="747"/>
    </location>
</feature>
<dbReference type="OrthoDB" id="9760752at2"/>
<accession>A0A3S0V686</accession>
<evidence type="ECO:0000256" key="7">
    <source>
        <dbReference type="ARBA" id="ARBA00022679"/>
    </source>
</evidence>
<keyword evidence="6" id="KW-0716">Sensory transduction</keyword>
<sequence length="758" mass="83306">MTTTVSNDTTFHDSEACAREPIHIPESVQPHGHLLVFSGADLRLLRASARAGEALGVELERAFGQTADRLFAGEVGAELCRGLGQAPAREPIQLGVAHLPTGSFQTIAHRSGDAVVLELEGVPSEGARTLESLYPDLRKSIHSLQSATDLGGLMAQTAVAVRALTGFDRVMVYQFDAQWNGTVIAEDRNERLPSYLDLRFPASDIPEQARRLYALNRLRLIADARYAPVPILPPVGEGGGEGEAPLDLGFAVLRSVSPVHREYMRNMGTAASMSISVMDGDRLWGLISCHHAGPRQPAFSVRTACDLLGQVLSIKMTALDRGDAAEHRIRLKRIEARLLAHMAAAEHFVTGLVEAHDDLLTLGDAEGAAILFEDRCHRIGRTPPEAMIRRIARRLSERGEDEVFATDSLVSLLPEAESCTDTASGLLAISISQLHPSYVFWFRPEVVRTVKWGGDPHKPAAPAGAALSPRRSFETWKETVRLQAMPWRAGEIETARDFRNAIVGIVLRKAEEMAALNVELQRSNSELAAFSYSVSHDLRAPFRHVTSYAELLRARAASKLDTRELHYLDTIIDAATSAGQLVDGLLQFSHLGRASLTFVDIDMNRLVVEVRRLLAPEAEGRAIRWTVEDLPTIQGDPMMIRLVMQNLLSNAIKYTRNRPDAAIRVGCHATPDAFEIVVEDNGTGFDMTYAHKLFGVFQRLHREEEFDGIGIGLANVRRIVERHGGQIRAEGKLEQGATFTVSLPRSQPRPLTILDSKV</sequence>
<dbReference type="AlphaFoldDB" id="A0A3S0V686"/>
<evidence type="ECO:0000256" key="3">
    <source>
        <dbReference type="ARBA" id="ARBA00012438"/>
    </source>
</evidence>
<dbReference type="Pfam" id="PF00512">
    <property type="entry name" value="HisKA"/>
    <property type="match status" value="1"/>
</dbReference>
<dbReference type="EC" id="2.7.13.3" evidence="3"/>
<dbReference type="PROSITE" id="PS50046">
    <property type="entry name" value="PHYTOCHROME_2"/>
    <property type="match status" value="1"/>
</dbReference>
<dbReference type="Gene3D" id="3.30.450.270">
    <property type="match status" value="1"/>
</dbReference>
<dbReference type="Pfam" id="PF08446">
    <property type="entry name" value="PAS_2"/>
    <property type="match status" value="1"/>
</dbReference>
<keyword evidence="4" id="KW-0600">Photoreceptor protein</keyword>